<keyword evidence="2" id="KW-0963">Cytoplasm</keyword>
<evidence type="ECO:0000256" key="5">
    <source>
        <dbReference type="ARBA" id="ARBA00023054"/>
    </source>
</evidence>
<dbReference type="GO" id="GO:0051231">
    <property type="term" value="P:spindle elongation"/>
    <property type="evidence" value="ECO:0007669"/>
    <property type="project" value="TreeGrafter"/>
</dbReference>
<dbReference type="PANTHER" id="PTHR47969:SF15">
    <property type="entry name" value="CHROMOSOME-ASSOCIATED KINESIN KIF4A-RELATED"/>
    <property type="match status" value="1"/>
</dbReference>
<keyword evidence="7 8" id="KW-0505">Motor protein</keyword>
<evidence type="ECO:0000259" key="9">
    <source>
        <dbReference type="PROSITE" id="PS50067"/>
    </source>
</evidence>
<evidence type="ECO:0000256" key="7">
    <source>
        <dbReference type="PROSITE-ProRule" id="PRU00283"/>
    </source>
</evidence>
<keyword evidence="4 7" id="KW-0067">ATP-binding</keyword>
<evidence type="ECO:0000256" key="3">
    <source>
        <dbReference type="ARBA" id="ARBA00022741"/>
    </source>
</evidence>
<organism evidence="11 12">
    <name type="scientific">Araneus ventricosus</name>
    <name type="common">Orbweaver spider</name>
    <name type="synonym">Epeira ventricosa</name>
    <dbReference type="NCBI Taxonomy" id="182803"/>
    <lineage>
        <taxon>Eukaryota</taxon>
        <taxon>Metazoa</taxon>
        <taxon>Ecdysozoa</taxon>
        <taxon>Arthropoda</taxon>
        <taxon>Chelicerata</taxon>
        <taxon>Arachnida</taxon>
        <taxon>Araneae</taxon>
        <taxon>Araneomorphae</taxon>
        <taxon>Entelegynae</taxon>
        <taxon>Araneoidea</taxon>
        <taxon>Araneidae</taxon>
        <taxon>Araneus</taxon>
    </lineage>
</organism>
<dbReference type="InterPro" id="IPR027640">
    <property type="entry name" value="Kinesin-like_fam"/>
</dbReference>
<evidence type="ECO:0000256" key="6">
    <source>
        <dbReference type="ARBA" id="ARBA00023212"/>
    </source>
</evidence>
<dbReference type="Gene3D" id="3.40.850.10">
    <property type="entry name" value="Kinesin motor domain"/>
    <property type="match status" value="1"/>
</dbReference>
<keyword evidence="3 7" id="KW-0547">Nucleotide-binding</keyword>
<comment type="subcellular location">
    <subcellularLocation>
        <location evidence="1">Cytoplasm</location>
        <location evidence="1">Cytoskeleton</location>
    </subcellularLocation>
</comment>
<feature type="binding site" evidence="7">
    <location>
        <begin position="151"/>
        <end position="158"/>
    </location>
    <ligand>
        <name>ATP</name>
        <dbReference type="ChEBI" id="CHEBI:30616"/>
    </ligand>
</feature>
<evidence type="ECO:0000256" key="4">
    <source>
        <dbReference type="ARBA" id="ARBA00022840"/>
    </source>
</evidence>
<dbReference type="PROSITE" id="PS00411">
    <property type="entry name" value="KINESIN_MOTOR_1"/>
    <property type="match status" value="1"/>
</dbReference>
<comment type="similarity">
    <text evidence="7 8">Belongs to the TRAFAC class myosin-kinesin ATPase superfamily. Kinesin family.</text>
</comment>
<dbReference type="PROSITE" id="PS50067">
    <property type="entry name" value="KINESIN_MOTOR_2"/>
    <property type="match status" value="1"/>
</dbReference>
<dbReference type="PANTHER" id="PTHR47969">
    <property type="entry name" value="CHROMOSOME-ASSOCIATED KINESIN KIF4A-RELATED"/>
    <property type="match status" value="1"/>
</dbReference>
<dbReference type="GO" id="GO:0008017">
    <property type="term" value="F:microtubule binding"/>
    <property type="evidence" value="ECO:0007669"/>
    <property type="project" value="InterPro"/>
</dbReference>
<feature type="domain" description="Kinesin motor" evidence="9">
    <location>
        <begin position="76"/>
        <end position="323"/>
    </location>
</feature>
<dbReference type="InterPro" id="IPR027417">
    <property type="entry name" value="P-loop_NTPase"/>
</dbReference>
<dbReference type="GO" id="GO:0007018">
    <property type="term" value="P:microtubule-based movement"/>
    <property type="evidence" value="ECO:0007669"/>
    <property type="project" value="InterPro"/>
</dbReference>
<dbReference type="GO" id="GO:0005875">
    <property type="term" value="C:microtubule associated complex"/>
    <property type="evidence" value="ECO:0007669"/>
    <property type="project" value="TreeGrafter"/>
</dbReference>
<evidence type="ECO:0000256" key="2">
    <source>
        <dbReference type="ARBA" id="ARBA00022490"/>
    </source>
</evidence>
<dbReference type="GO" id="GO:0003777">
    <property type="term" value="F:microtubule motor activity"/>
    <property type="evidence" value="ECO:0007669"/>
    <property type="project" value="InterPro"/>
</dbReference>
<proteinExistence type="inferred from homology"/>
<name>A0A4Y2N8Q4_ARAVE</name>
<keyword evidence="5" id="KW-0175">Coiled coil</keyword>
<evidence type="ECO:0000256" key="1">
    <source>
        <dbReference type="ARBA" id="ARBA00004245"/>
    </source>
</evidence>
<accession>A0A4Y2N8Q4</accession>
<dbReference type="PRINTS" id="PR00380">
    <property type="entry name" value="KINESINHEAVY"/>
</dbReference>
<keyword evidence="12" id="KW-1185">Reference proteome</keyword>
<dbReference type="OrthoDB" id="6419449at2759"/>
<dbReference type="GO" id="GO:0005524">
    <property type="term" value="F:ATP binding"/>
    <property type="evidence" value="ECO:0007669"/>
    <property type="project" value="UniProtKB-UniRule"/>
</dbReference>
<dbReference type="GO" id="GO:0007052">
    <property type="term" value="P:mitotic spindle organization"/>
    <property type="evidence" value="ECO:0007669"/>
    <property type="project" value="TreeGrafter"/>
</dbReference>
<protein>
    <recommendedName>
        <fullName evidence="8">Kinesin-like protein</fullName>
    </recommendedName>
</protein>
<gene>
    <name evidence="11" type="primary">Kif4_3</name>
    <name evidence="10" type="synonym">Kif4_1</name>
    <name evidence="11" type="ORF">AVEN_211784_1</name>
    <name evidence="10" type="ORF">AVEN_99220_1</name>
</gene>
<dbReference type="InterPro" id="IPR001752">
    <property type="entry name" value="Kinesin_motor_dom"/>
</dbReference>
<dbReference type="InterPro" id="IPR019821">
    <property type="entry name" value="Kinesin_motor_CS"/>
</dbReference>
<dbReference type="InterPro" id="IPR036961">
    <property type="entry name" value="Kinesin_motor_dom_sf"/>
</dbReference>
<dbReference type="Pfam" id="PF00225">
    <property type="entry name" value="Kinesin"/>
    <property type="match status" value="1"/>
</dbReference>
<evidence type="ECO:0000313" key="10">
    <source>
        <dbReference type="EMBL" id="GBN29443.1"/>
    </source>
</evidence>
<dbReference type="SUPFAM" id="SSF52540">
    <property type="entry name" value="P-loop containing nucleoside triphosphate hydrolases"/>
    <property type="match status" value="1"/>
</dbReference>
<evidence type="ECO:0000313" key="11">
    <source>
        <dbReference type="EMBL" id="GBN35049.1"/>
    </source>
</evidence>
<reference evidence="11 12" key="1">
    <citation type="journal article" date="2019" name="Sci. Rep.">
        <title>Orb-weaving spider Araneus ventricosus genome elucidates the spidroin gene catalogue.</title>
        <authorList>
            <person name="Kono N."/>
            <person name="Nakamura H."/>
            <person name="Ohtoshi R."/>
            <person name="Moran D.A.P."/>
            <person name="Shinohara A."/>
            <person name="Yoshida Y."/>
            <person name="Fujiwara M."/>
            <person name="Mori M."/>
            <person name="Tomita M."/>
            <person name="Arakawa K."/>
        </authorList>
    </citation>
    <scope>NUCLEOTIDE SEQUENCE [LARGE SCALE GENOMIC DNA]</scope>
</reference>
<dbReference type="GO" id="GO:0005874">
    <property type="term" value="C:microtubule"/>
    <property type="evidence" value="ECO:0007669"/>
    <property type="project" value="UniProtKB-KW"/>
</dbReference>
<dbReference type="AlphaFoldDB" id="A0A4Y2N8Q4"/>
<evidence type="ECO:0000256" key="8">
    <source>
        <dbReference type="RuleBase" id="RU000394"/>
    </source>
</evidence>
<dbReference type="SMART" id="SM00129">
    <property type="entry name" value="KISc"/>
    <property type="match status" value="1"/>
</dbReference>
<dbReference type="EMBL" id="BGPR01007774">
    <property type="protein sequence ID" value="GBN29443.1"/>
    <property type="molecule type" value="Genomic_DNA"/>
</dbReference>
<keyword evidence="8" id="KW-0493">Microtubule</keyword>
<sequence>MELPTYSISLGPLGELLEQFEKFPFVVLGQIFENLNYCNSQTSSHISVKFVFFKETCAKFHENLRCECCFAMADSAICVAVRSRPLLKNEAQSSDTLSFEGNSTVHLQKKTYTFDYVFRPGVTNEAVYNAVVAEKIRPIFEGYNVTILAYGPTGSGKTYTMGTDYNPKTAFNSDIGIIPRGISEIFRVIESQKDSVEFLVKVSFLELYREEIFDLLQKTKTACNLREDAEGVRVINLTEVPVESVEEAFVTLEKGSSLRHTSATAKNVKSSRSHAIFSVYIEQTDKRTFNFKRSKFQLVDLAGSERMSSSKTAGLQVKEGNTT</sequence>
<evidence type="ECO:0000313" key="12">
    <source>
        <dbReference type="Proteomes" id="UP000499080"/>
    </source>
</evidence>
<keyword evidence="6" id="KW-0206">Cytoskeleton</keyword>
<dbReference type="EMBL" id="BGPR01008630">
    <property type="protein sequence ID" value="GBN35049.1"/>
    <property type="molecule type" value="Genomic_DNA"/>
</dbReference>
<comment type="caution">
    <text evidence="11">The sequence shown here is derived from an EMBL/GenBank/DDBJ whole genome shotgun (WGS) entry which is preliminary data.</text>
</comment>
<dbReference type="Proteomes" id="UP000499080">
    <property type="component" value="Unassembled WGS sequence"/>
</dbReference>